<dbReference type="Pfam" id="PF00172">
    <property type="entry name" value="Zn_clus"/>
    <property type="match status" value="1"/>
</dbReference>
<dbReference type="PROSITE" id="PS50048">
    <property type="entry name" value="ZN2_CY6_FUNGAL_2"/>
    <property type="match status" value="1"/>
</dbReference>
<evidence type="ECO:0000313" key="5">
    <source>
        <dbReference type="EMBL" id="ORZ13571.1"/>
    </source>
</evidence>
<dbReference type="Proteomes" id="UP000193560">
    <property type="component" value="Unassembled WGS sequence"/>
</dbReference>
<feature type="compositionally biased region" description="Polar residues" evidence="3">
    <location>
        <begin position="129"/>
        <end position="141"/>
    </location>
</feature>
<name>A0A1X2IBW6_9FUNG</name>
<feature type="region of interest" description="Disordered" evidence="3">
    <location>
        <begin position="117"/>
        <end position="143"/>
    </location>
</feature>
<dbReference type="AlphaFoldDB" id="A0A1X2IBW6"/>
<accession>A0A1X2IBW6</accession>
<dbReference type="GO" id="GO:0000981">
    <property type="term" value="F:DNA-binding transcription factor activity, RNA polymerase II-specific"/>
    <property type="evidence" value="ECO:0007669"/>
    <property type="project" value="InterPro"/>
</dbReference>
<dbReference type="OrthoDB" id="1555531at2759"/>
<sequence length="374" mass="42935">MYESHHQSDYTIPKNPMTEFDYQLLMDVNAIDKYNPNLIDYNHPEYLALMQAHSNQLDLSMTEKQYKQNEYSFGLNSNNNSNEYFKKMDHQSSMDMHFASSLNLSFSNADSPHFSSGYLASSVPPPPTMAQNVNHSSQTPKNDIKEEMIEKNYVPTTNSLASSSPSSSHYSLNQQYLAANPTYQQSLVTTSDPSVYPSLEGYMSTSNPSSSFDDNSLEGEENDISNAAGMHDQYPNNHLEQFYCRALDEQQHFFLMQQQRQKTWVQQQHQKQQALGYSHNQHGHTSPSSFSSTAYTTENESRAQIYVRKACVSCKQSHVACDVQRPCSRCVRLNKTESCVDAERKKRGRPCGSGKKKKEEEKEKEFRRQQQQYF</sequence>
<reference evidence="5 6" key="1">
    <citation type="submission" date="2016-07" db="EMBL/GenBank/DDBJ databases">
        <title>Pervasive Adenine N6-methylation of Active Genes in Fungi.</title>
        <authorList>
            <consortium name="DOE Joint Genome Institute"/>
            <person name="Mondo S.J."/>
            <person name="Dannebaum R.O."/>
            <person name="Kuo R.C."/>
            <person name="Labutti K."/>
            <person name="Haridas S."/>
            <person name="Kuo A."/>
            <person name="Salamov A."/>
            <person name="Ahrendt S.R."/>
            <person name="Lipzen A."/>
            <person name="Sullivan W."/>
            <person name="Andreopoulos W.B."/>
            <person name="Clum A."/>
            <person name="Lindquist E."/>
            <person name="Daum C."/>
            <person name="Ramamoorthy G.K."/>
            <person name="Gryganskyi A."/>
            <person name="Culley D."/>
            <person name="Magnuson J.K."/>
            <person name="James T.Y."/>
            <person name="O'Malley M.A."/>
            <person name="Stajich J.E."/>
            <person name="Spatafora J.W."/>
            <person name="Visel A."/>
            <person name="Grigoriev I.V."/>
        </authorList>
    </citation>
    <scope>NUCLEOTIDE SEQUENCE [LARGE SCALE GENOMIC DNA]</scope>
    <source>
        <strain evidence="5 6">NRRL 1336</strain>
    </source>
</reference>
<keyword evidence="6" id="KW-1185">Reference proteome</keyword>
<evidence type="ECO:0000256" key="3">
    <source>
        <dbReference type="SAM" id="MobiDB-lite"/>
    </source>
</evidence>
<feature type="compositionally biased region" description="Basic and acidic residues" evidence="3">
    <location>
        <begin position="357"/>
        <end position="368"/>
    </location>
</feature>
<dbReference type="SUPFAM" id="SSF57701">
    <property type="entry name" value="Zn2/Cys6 DNA-binding domain"/>
    <property type="match status" value="1"/>
</dbReference>
<evidence type="ECO:0000313" key="6">
    <source>
        <dbReference type="Proteomes" id="UP000193560"/>
    </source>
</evidence>
<feature type="domain" description="Zn(2)-C6 fungal-type" evidence="4">
    <location>
        <begin position="310"/>
        <end position="341"/>
    </location>
</feature>
<protein>
    <recommendedName>
        <fullName evidence="4">Zn(2)-C6 fungal-type domain-containing protein</fullName>
    </recommendedName>
</protein>
<dbReference type="SMART" id="SM00066">
    <property type="entry name" value="GAL4"/>
    <property type="match status" value="1"/>
</dbReference>
<organism evidence="5 6">
    <name type="scientific">Absidia repens</name>
    <dbReference type="NCBI Taxonomy" id="90262"/>
    <lineage>
        <taxon>Eukaryota</taxon>
        <taxon>Fungi</taxon>
        <taxon>Fungi incertae sedis</taxon>
        <taxon>Mucoromycota</taxon>
        <taxon>Mucoromycotina</taxon>
        <taxon>Mucoromycetes</taxon>
        <taxon>Mucorales</taxon>
        <taxon>Cunninghamellaceae</taxon>
        <taxon>Absidia</taxon>
    </lineage>
</organism>
<evidence type="ECO:0000256" key="1">
    <source>
        <dbReference type="ARBA" id="ARBA00022723"/>
    </source>
</evidence>
<dbReference type="PANTHER" id="PTHR47659:SF4">
    <property type="entry name" value="ZN(II)2CYS6 TRANSCRIPTION FACTOR (EUROFUNG)"/>
    <property type="match status" value="1"/>
</dbReference>
<feature type="region of interest" description="Disordered" evidence="3">
    <location>
        <begin position="340"/>
        <end position="374"/>
    </location>
</feature>
<evidence type="ECO:0000256" key="2">
    <source>
        <dbReference type="ARBA" id="ARBA00023242"/>
    </source>
</evidence>
<keyword evidence="2" id="KW-0539">Nucleus</keyword>
<dbReference type="PROSITE" id="PS00463">
    <property type="entry name" value="ZN2_CY6_FUNGAL_1"/>
    <property type="match status" value="1"/>
</dbReference>
<evidence type="ECO:0000259" key="4">
    <source>
        <dbReference type="PROSITE" id="PS50048"/>
    </source>
</evidence>
<dbReference type="InterPro" id="IPR050335">
    <property type="entry name" value="ERT1_acuK_gluconeogen_tf"/>
</dbReference>
<dbReference type="PANTHER" id="PTHR47659">
    <property type="entry name" value="ZN(II)2CYS6 TRANSCRIPTION FACTOR (EUROFUNG)-RELATED"/>
    <property type="match status" value="1"/>
</dbReference>
<proteinExistence type="predicted"/>
<dbReference type="GO" id="GO:0008270">
    <property type="term" value="F:zinc ion binding"/>
    <property type="evidence" value="ECO:0007669"/>
    <property type="project" value="InterPro"/>
</dbReference>
<dbReference type="InterPro" id="IPR001138">
    <property type="entry name" value="Zn2Cys6_DnaBD"/>
</dbReference>
<keyword evidence="1" id="KW-0479">Metal-binding</keyword>
<comment type="caution">
    <text evidence="5">The sequence shown here is derived from an EMBL/GenBank/DDBJ whole genome shotgun (WGS) entry which is preliminary data.</text>
</comment>
<dbReference type="CDD" id="cd00067">
    <property type="entry name" value="GAL4"/>
    <property type="match status" value="1"/>
</dbReference>
<dbReference type="EMBL" id="MCGE01000016">
    <property type="protein sequence ID" value="ORZ13571.1"/>
    <property type="molecule type" value="Genomic_DNA"/>
</dbReference>
<dbReference type="Gene3D" id="4.10.240.10">
    <property type="entry name" value="Zn(2)-C6 fungal-type DNA-binding domain"/>
    <property type="match status" value="1"/>
</dbReference>
<dbReference type="InterPro" id="IPR036864">
    <property type="entry name" value="Zn2-C6_fun-type_DNA-bd_sf"/>
</dbReference>
<gene>
    <name evidence="5" type="ORF">BCR42DRAFT_393984</name>
</gene>
<dbReference type="STRING" id="90262.A0A1X2IBW6"/>